<evidence type="ECO:0000256" key="1">
    <source>
        <dbReference type="SAM" id="Phobius"/>
    </source>
</evidence>
<feature type="transmembrane region" description="Helical" evidence="1">
    <location>
        <begin position="183"/>
        <end position="204"/>
    </location>
</feature>
<evidence type="ECO:0000313" key="2">
    <source>
        <dbReference type="EMBL" id="GAA0637217.1"/>
    </source>
</evidence>
<dbReference type="PANTHER" id="PTHR35791">
    <property type="entry name" value="UPF0754 MEMBRANE PROTEIN YHEB"/>
    <property type="match status" value="1"/>
</dbReference>
<sequence length="403" mass="45216">MHIELPTWAIYVSMPLIAAIIGYVTKLVAVEMMMRPLEFRGIPPYLGWQGVIPRFAPRMASIATDLMLSRLLTTRELFDRIDGREMAARLQEPMRATIDEMTREIMSRHQPLVWEAMPEVGRKAVIWAVQRQAPKMVERLVDDLKRDPESVIDLRAVAVDALVRDKALLVSLIRRIGKNEFNFIIRVGAPFGFLLGCVQAGVWAATHNVWVVPIFGGLVGFLSDWAALQLIFRPVQPRRFAIFRWQGLFHRRRAQVIEDYAKVLGEEILTPANLIDAMLTGPQADRLFALVAREVDTAVNAQVGPAKPLVVLAVGGRKYQELRSEIVAAAVTRMRGSIDDVGAYAMEALDVQGTIITKMSAMTDEEYENLLRPAFKQDEWKLIAVGGVLGFLIGELQVHLLLT</sequence>
<dbReference type="RefSeq" id="WP_344609425.1">
    <property type="nucleotide sequence ID" value="NZ_BAAAHE010000052.1"/>
</dbReference>
<keyword evidence="3" id="KW-1185">Reference proteome</keyword>
<reference evidence="2 3" key="1">
    <citation type="journal article" date="2019" name="Int. J. Syst. Evol. Microbiol.">
        <title>The Global Catalogue of Microorganisms (GCM) 10K type strain sequencing project: providing services to taxonomists for standard genome sequencing and annotation.</title>
        <authorList>
            <consortium name="The Broad Institute Genomics Platform"/>
            <consortium name="The Broad Institute Genome Sequencing Center for Infectious Disease"/>
            <person name="Wu L."/>
            <person name="Ma J."/>
        </authorList>
    </citation>
    <scope>NUCLEOTIDE SEQUENCE [LARGE SCALE GENOMIC DNA]</scope>
    <source>
        <strain evidence="2 3">JCM 10671</strain>
    </source>
</reference>
<protein>
    <submittedName>
        <fullName evidence="2">DUF445 family protein</fullName>
    </submittedName>
</protein>
<organism evidence="2 3">
    <name type="scientific">Sporichthya brevicatena</name>
    <dbReference type="NCBI Taxonomy" id="171442"/>
    <lineage>
        <taxon>Bacteria</taxon>
        <taxon>Bacillati</taxon>
        <taxon>Actinomycetota</taxon>
        <taxon>Actinomycetes</taxon>
        <taxon>Sporichthyales</taxon>
        <taxon>Sporichthyaceae</taxon>
        <taxon>Sporichthya</taxon>
    </lineage>
</organism>
<gene>
    <name evidence="2" type="ORF">GCM10009547_46950</name>
</gene>
<proteinExistence type="predicted"/>
<accession>A0ABN1HBT0</accession>
<name>A0ABN1HBT0_9ACTN</name>
<dbReference type="Proteomes" id="UP001500957">
    <property type="component" value="Unassembled WGS sequence"/>
</dbReference>
<keyword evidence="1" id="KW-0472">Membrane</keyword>
<evidence type="ECO:0000313" key="3">
    <source>
        <dbReference type="Proteomes" id="UP001500957"/>
    </source>
</evidence>
<dbReference type="EMBL" id="BAAAHE010000052">
    <property type="protein sequence ID" value="GAA0637217.1"/>
    <property type="molecule type" value="Genomic_DNA"/>
</dbReference>
<feature type="transmembrane region" description="Helical" evidence="1">
    <location>
        <begin position="382"/>
        <end position="402"/>
    </location>
</feature>
<comment type="caution">
    <text evidence="2">The sequence shown here is derived from an EMBL/GenBank/DDBJ whole genome shotgun (WGS) entry which is preliminary data.</text>
</comment>
<dbReference type="PANTHER" id="PTHR35791:SF1">
    <property type="entry name" value="UPF0754 MEMBRANE PROTEIN YHEB"/>
    <property type="match status" value="1"/>
</dbReference>
<keyword evidence="1" id="KW-0812">Transmembrane</keyword>
<feature type="transmembrane region" description="Helical" evidence="1">
    <location>
        <begin position="210"/>
        <end position="232"/>
    </location>
</feature>
<keyword evidence="1" id="KW-1133">Transmembrane helix</keyword>
<feature type="transmembrane region" description="Helical" evidence="1">
    <location>
        <begin position="6"/>
        <end position="25"/>
    </location>
</feature>